<dbReference type="Pfam" id="PF09923">
    <property type="entry name" value="DUF2155"/>
    <property type="match status" value="1"/>
</dbReference>
<sequence>MAAFFRSSCLLLGFVGLSSVAYGGTGIAPPVMYPANTWQGHTQAVVRVLDRLDFHLEELTVPVGGSASYKTLSVQVETCLSRPETLPEDTAVLLHLHDQGDASRKPFDGWMFKNEPSLASYGSPLYDVRVVGCSGGTTAPQAGPLPEVKAPSITNHAVTNDEGGDNNASSSASASAPARNNEEQVIPLAPETHAPISLAPTTNSSPAPEKPQNDSLPPPEADPGLQ</sequence>
<keyword evidence="3" id="KW-1185">Reference proteome</keyword>
<evidence type="ECO:0000313" key="2">
    <source>
        <dbReference type="EMBL" id="QDH16952.1"/>
    </source>
</evidence>
<dbReference type="RefSeq" id="WP_141460417.1">
    <property type="nucleotide sequence ID" value="NZ_CP038141.1"/>
</dbReference>
<proteinExistence type="predicted"/>
<feature type="compositionally biased region" description="Low complexity" evidence="1">
    <location>
        <begin position="166"/>
        <end position="179"/>
    </location>
</feature>
<reference evidence="2 3" key="1">
    <citation type="submission" date="2019-03" db="EMBL/GenBank/DDBJ databases">
        <title>The complete genome sequence of Swingsia samuiensis NBRC107927(T).</title>
        <authorList>
            <person name="Chua K.-O."/>
            <person name="Chan K.-G."/>
            <person name="See-Too W.-S."/>
        </authorList>
    </citation>
    <scope>NUCLEOTIDE SEQUENCE [LARGE SCALE GENOMIC DNA]</scope>
    <source>
        <strain evidence="2 3">AH83</strain>
    </source>
</reference>
<gene>
    <name evidence="2" type="ORF">E3D00_04745</name>
</gene>
<organism evidence="2 3">
    <name type="scientific">Swingsia samuiensis</name>
    <dbReference type="NCBI Taxonomy" id="1293412"/>
    <lineage>
        <taxon>Bacteria</taxon>
        <taxon>Pseudomonadati</taxon>
        <taxon>Pseudomonadota</taxon>
        <taxon>Alphaproteobacteria</taxon>
        <taxon>Acetobacterales</taxon>
        <taxon>Acetobacteraceae</taxon>
        <taxon>Swingsia</taxon>
    </lineage>
</organism>
<feature type="region of interest" description="Disordered" evidence="1">
    <location>
        <begin position="155"/>
        <end position="226"/>
    </location>
</feature>
<evidence type="ECO:0000313" key="3">
    <source>
        <dbReference type="Proteomes" id="UP000316313"/>
    </source>
</evidence>
<dbReference type="AlphaFoldDB" id="A0A4Y6UHH3"/>
<dbReference type="KEGG" id="ssam:E3D00_04745"/>
<protein>
    <submittedName>
        <fullName evidence="2">DUF2155 domain-containing protein</fullName>
    </submittedName>
</protein>
<evidence type="ECO:0000256" key="1">
    <source>
        <dbReference type="SAM" id="MobiDB-lite"/>
    </source>
</evidence>
<name>A0A4Y6UHH3_9PROT</name>
<feature type="compositionally biased region" description="Pro residues" evidence="1">
    <location>
        <begin position="216"/>
        <end position="226"/>
    </location>
</feature>
<dbReference type="Proteomes" id="UP000316313">
    <property type="component" value="Chromosome"/>
</dbReference>
<dbReference type="EMBL" id="CP038141">
    <property type="protein sequence ID" value="QDH16952.1"/>
    <property type="molecule type" value="Genomic_DNA"/>
</dbReference>
<accession>A0A4Y6UHH3</accession>
<dbReference type="InterPro" id="IPR019225">
    <property type="entry name" value="DUF2155"/>
</dbReference>
<dbReference type="OrthoDB" id="9810376at2"/>